<proteinExistence type="inferred from homology"/>
<dbReference type="NCBIfam" id="NF001591">
    <property type="entry name" value="PRK00393.1"/>
    <property type="match status" value="1"/>
</dbReference>
<feature type="binding site" evidence="6">
    <location>
        <position position="152"/>
    </location>
    <ligand>
        <name>GTP</name>
        <dbReference type="ChEBI" id="CHEBI:37565"/>
    </ligand>
</feature>
<gene>
    <name evidence="6 8" type="primary">ribA</name>
    <name evidence="8" type="ORF">QYE77_12630</name>
</gene>
<keyword evidence="6" id="KW-0862">Zinc</keyword>
<evidence type="ECO:0000256" key="3">
    <source>
        <dbReference type="ARBA" id="ARBA00022801"/>
    </source>
</evidence>
<comment type="cofactor">
    <cofactor evidence="6">
        <name>Zn(2+)</name>
        <dbReference type="ChEBI" id="CHEBI:29105"/>
    </cofactor>
    <text evidence="6">Binds 1 zinc ion per subunit.</text>
</comment>
<dbReference type="EMBL" id="JAUHMF010000002">
    <property type="protein sequence ID" value="MDT8899111.1"/>
    <property type="molecule type" value="Genomic_DNA"/>
</dbReference>
<dbReference type="InterPro" id="IPR032677">
    <property type="entry name" value="GTP_cyclohydro_II"/>
</dbReference>
<evidence type="ECO:0000256" key="5">
    <source>
        <dbReference type="ARBA" id="ARBA00049295"/>
    </source>
</evidence>
<comment type="similarity">
    <text evidence="6">Belongs to the GTP cyclohydrolase II family.</text>
</comment>
<evidence type="ECO:0000313" key="8">
    <source>
        <dbReference type="EMBL" id="MDT8899111.1"/>
    </source>
</evidence>
<feature type="binding site" evidence="6">
    <location>
        <position position="73"/>
    </location>
    <ligand>
        <name>GTP</name>
        <dbReference type="ChEBI" id="CHEBI:37565"/>
    </ligand>
</feature>
<feature type="domain" description="GTP cyclohydrolase II" evidence="7">
    <location>
        <begin position="8"/>
        <end position="173"/>
    </location>
</feature>
<reference evidence="8 9" key="1">
    <citation type="submission" date="2023-07" db="EMBL/GenBank/DDBJ databases">
        <title>Novel species of Thermanaerothrix with wide hydrolytic capabilities.</title>
        <authorList>
            <person name="Zayulina K.S."/>
            <person name="Podosokorskaya O.A."/>
            <person name="Elcheninov A.G."/>
        </authorList>
    </citation>
    <scope>NUCLEOTIDE SEQUENCE [LARGE SCALE GENOMIC DNA]</scope>
    <source>
        <strain evidence="8 9">4228-RoL</strain>
    </source>
</reference>
<accession>A0ABU3NQI9</accession>
<feature type="active site" description="Proton acceptor" evidence="6">
    <location>
        <position position="129"/>
    </location>
</feature>
<comment type="function">
    <text evidence="6">Catalyzes the conversion of GTP to 2,5-diamino-6-ribosylamino-4(3H)-pyrimidinone 5'-phosphate (DARP), formate and pyrophosphate.</text>
</comment>
<evidence type="ECO:0000313" key="9">
    <source>
        <dbReference type="Proteomes" id="UP001254165"/>
    </source>
</evidence>
<feature type="binding site" evidence="6">
    <location>
        <position position="117"/>
    </location>
    <ligand>
        <name>GTP</name>
        <dbReference type="ChEBI" id="CHEBI:37565"/>
    </ligand>
</feature>
<feature type="active site" description="Nucleophile" evidence="6">
    <location>
        <position position="131"/>
    </location>
</feature>
<dbReference type="RefSeq" id="WP_315625794.1">
    <property type="nucleotide sequence ID" value="NZ_JAUHMF010000002.1"/>
</dbReference>
<keyword evidence="1 6" id="KW-0686">Riboflavin biosynthesis</keyword>
<organism evidence="8 9">
    <name type="scientific">Thermanaerothrix solaris</name>
    <dbReference type="NCBI Taxonomy" id="3058434"/>
    <lineage>
        <taxon>Bacteria</taxon>
        <taxon>Bacillati</taxon>
        <taxon>Chloroflexota</taxon>
        <taxon>Anaerolineae</taxon>
        <taxon>Anaerolineales</taxon>
        <taxon>Anaerolineaceae</taxon>
        <taxon>Thermanaerothrix</taxon>
    </lineage>
</organism>
<feature type="binding site" evidence="6">
    <location>
        <position position="157"/>
    </location>
    <ligand>
        <name>GTP</name>
        <dbReference type="ChEBI" id="CHEBI:37565"/>
    </ligand>
</feature>
<dbReference type="PANTHER" id="PTHR21327">
    <property type="entry name" value="GTP CYCLOHYDROLASE II-RELATED"/>
    <property type="match status" value="1"/>
</dbReference>
<dbReference type="HAMAP" id="MF_00179">
    <property type="entry name" value="RibA"/>
    <property type="match status" value="1"/>
</dbReference>
<evidence type="ECO:0000256" key="6">
    <source>
        <dbReference type="HAMAP-Rule" id="MF_00179"/>
    </source>
</evidence>
<evidence type="ECO:0000259" key="7">
    <source>
        <dbReference type="Pfam" id="PF00925"/>
    </source>
</evidence>
<keyword evidence="3 6" id="KW-0378">Hydrolase</keyword>
<dbReference type="EC" id="3.5.4.25" evidence="6"/>
<feature type="binding site" evidence="6">
    <location>
        <begin position="95"/>
        <end position="97"/>
    </location>
    <ligand>
        <name>GTP</name>
        <dbReference type="ChEBI" id="CHEBI:37565"/>
    </ligand>
</feature>
<name>A0ABU3NQI9_9CHLR</name>
<evidence type="ECO:0000256" key="2">
    <source>
        <dbReference type="ARBA" id="ARBA00022741"/>
    </source>
</evidence>
<dbReference type="GO" id="GO:0003935">
    <property type="term" value="F:GTP cyclohydrolase II activity"/>
    <property type="evidence" value="ECO:0007669"/>
    <property type="project" value="UniProtKB-EC"/>
</dbReference>
<feature type="binding site" evidence="6">
    <location>
        <position position="68"/>
    </location>
    <ligand>
        <name>Zn(2+)</name>
        <dbReference type="ChEBI" id="CHEBI:29105"/>
        <note>catalytic</note>
    </ligand>
</feature>
<comment type="caution">
    <text evidence="8">The sequence shown here is derived from an EMBL/GenBank/DDBJ whole genome shotgun (WGS) entry which is preliminary data.</text>
</comment>
<dbReference type="Pfam" id="PF00925">
    <property type="entry name" value="GTP_cyclohydro2"/>
    <property type="match status" value="1"/>
</dbReference>
<dbReference type="CDD" id="cd00641">
    <property type="entry name" value="GTP_cyclohydro2"/>
    <property type="match status" value="1"/>
</dbReference>
<dbReference type="Proteomes" id="UP001254165">
    <property type="component" value="Unassembled WGS sequence"/>
</dbReference>
<keyword evidence="2 6" id="KW-0547">Nucleotide-binding</keyword>
<keyword evidence="4 6" id="KW-0342">GTP-binding</keyword>
<feature type="binding site" evidence="6">
    <location>
        <begin position="52"/>
        <end position="56"/>
    </location>
    <ligand>
        <name>GTP</name>
        <dbReference type="ChEBI" id="CHEBI:37565"/>
    </ligand>
</feature>
<feature type="binding site" evidence="6">
    <location>
        <position position="70"/>
    </location>
    <ligand>
        <name>Zn(2+)</name>
        <dbReference type="ChEBI" id="CHEBI:29105"/>
        <note>catalytic</note>
    </ligand>
</feature>
<feature type="binding site" evidence="6">
    <location>
        <position position="57"/>
    </location>
    <ligand>
        <name>Zn(2+)</name>
        <dbReference type="ChEBI" id="CHEBI:29105"/>
        <note>catalytic</note>
    </ligand>
</feature>
<sequence>MRNLEVKREVSTMLPTVWGEFRLYLYTDSIEHREHLALVRGHLDPLTAVLTRVHSECFTGDVLGSRRCDCGEQLHHALDHIAAHGQGILIYLRQEGRGIGLREKLRAYNLQDQGLDTVEANLALGHPADARRYDIAALILKDLGVLRVRLMTNNPQKIRDLEALGIHVVERVPLLPTVYPENAAYLSSKALRLNHWLDLGDLPHVGLEQPGGNGQKPHP</sequence>
<dbReference type="Gene3D" id="3.40.50.10990">
    <property type="entry name" value="GTP cyclohydrolase II"/>
    <property type="match status" value="1"/>
</dbReference>
<keyword evidence="9" id="KW-1185">Reference proteome</keyword>
<evidence type="ECO:0000256" key="1">
    <source>
        <dbReference type="ARBA" id="ARBA00022619"/>
    </source>
</evidence>
<dbReference type="InterPro" id="IPR000926">
    <property type="entry name" value="RibA"/>
</dbReference>
<dbReference type="NCBIfam" id="TIGR00505">
    <property type="entry name" value="ribA"/>
    <property type="match status" value="1"/>
</dbReference>
<evidence type="ECO:0000256" key="4">
    <source>
        <dbReference type="ARBA" id="ARBA00023134"/>
    </source>
</evidence>
<dbReference type="SUPFAM" id="SSF142695">
    <property type="entry name" value="RibA-like"/>
    <property type="match status" value="1"/>
</dbReference>
<dbReference type="PANTHER" id="PTHR21327:SF29">
    <property type="entry name" value="GTP CYCLOHYDROLASE-2"/>
    <property type="match status" value="1"/>
</dbReference>
<protein>
    <recommendedName>
        <fullName evidence="6">GTP cyclohydrolase-2</fullName>
        <ecNumber evidence="6">3.5.4.25</ecNumber>
    </recommendedName>
    <alternativeName>
        <fullName evidence="6">GTP cyclohydrolase II</fullName>
    </alternativeName>
</protein>
<comment type="catalytic activity">
    <reaction evidence="5 6">
        <text>GTP + 4 H2O = 2,5-diamino-6-hydroxy-4-(5-phosphoribosylamino)-pyrimidine + formate + 2 phosphate + 3 H(+)</text>
        <dbReference type="Rhea" id="RHEA:23704"/>
        <dbReference type="ChEBI" id="CHEBI:15377"/>
        <dbReference type="ChEBI" id="CHEBI:15378"/>
        <dbReference type="ChEBI" id="CHEBI:15740"/>
        <dbReference type="ChEBI" id="CHEBI:37565"/>
        <dbReference type="ChEBI" id="CHEBI:43474"/>
        <dbReference type="ChEBI" id="CHEBI:58614"/>
        <dbReference type="EC" id="3.5.4.25"/>
    </reaction>
</comment>
<comment type="pathway">
    <text evidence="6">Cofactor biosynthesis; riboflavin biosynthesis; 5-amino-6-(D-ribitylamino)uracil from GTP: step 1/4.</text>
</comment>
<keyword evidence="6" id="KW-0479">Metal-binding</keyword>
<dbReference type="InterPro" id="IPR036144">
    <property type="entry name" value="RibA-like_sf"/>
</dbReference>